<feature type="chain" id="PRO_5002240415" description="Secreted protein" evidence="2">
    <location>
        <begin position="21"/>
        <end position="171"/>
    </location>
</feature>
<proteinExistence type="predicted"/>
<organism evidence="3 4">
    <name type="scientific">Mycosarcoma maydis</name>
    <name type="common">Corn smut fungus</name>
    <name type="synonym">Ustilago maydis</name>
    <dbReference type="NCBI Taxonomy" id="5270"/>
    <lineage>
        <taxon>Eukaryota</taxon>
        <taxon>Fungi</taxon>
        <taxon>Dikarya</taxon>
        <taxon>Basidiomycota</taxon>
        <taxon>Ustilaginomycotina</taxon>
        <taxon>Ustilaginomycetes</taxon>
        <taxon>Ustilaginales</taxon>
        <taxon>Ustilaginaceae</taxon>
        <taxon>Mycosarcoma</taxon>
    </lineage>
</organism>
<feature type="region of interest" description="Disordered" evidence="1">
    <location>
        <begin position="113"/>
        <end position="162"/>
    </location>
</feature>
<gene>
    <name evidence="3" type="ORF">UMAG_12281</name>
</gene>
<evidence type="ECO:0000256" key="1">
    <source>
        <dbReference type="SAM" id="MobiDB-lite"/>
    </source>
</evidence>
<dbReference type="EMBL" id="CM003156">
    <property type="protein sequence ID" value="KIS66716.1"/>
    <property type="molecule type" value="Genomic_DNA"/>
</dbReference>
<dbReference type="InParanoid" id="A0A0D1DS56"/>
<reference evidence="3 4" key="1">
    <citation type="journal article" date="2006" name="Nature">
        <title>Insights from the genome of the biotrophic fungal plant pathogen Ustilago maydis.</title>
        <authorList>
            <person name="Kamper J."/>
            <person name="Kahmann R."/>
            <person name="Bolker M."/>
            <person name="Ma L.J."/>
            <person name="Brefort T."/>
            <person name="Saville B.J."/>
            <person name="Banuett F."/>
            <person name="Kronstad J.W."/>
            <person name="Gold S.E."/>
            <person name="Muller O."/>
            <person name="Perlin M.H."/>
            <person name="Wosten H.A."/>
            <person name="de Vries R."/>
            <person name="Ruiz-Herrera J."/>
            <person name="Reynaga-Pena C.G."/>
            <person name="Snetselaar K."/>
            <person name="McCann M."/>
            <person name="Perez-Martin J."/>
            <person name="Feldbrugge M."/>
            <person name="Basse C.W."/>
            <person name="Steinberg G."/>
            <person name="Ibeas J.I."/>
            <person name="Holloman W."/>
            <person name="Guzman P."/>
            <person name="Farman M."/>
            <person name="Stajich J.E."/>
            <person name="Sentandreu R."/>
            <person name="Gonzalez-Prieto J.M."/>
            <person name="Kennell J.C."/>
            <person name="Molina L."/>
            <person name="Schirawski J."/>
            <person name="Mendoza-Mendoza A."/>
            <person name="Greilinger D."/>
            <person name="Munch K."/>
            <person name="Rossel N."/>
            <person name="Scherer M."/>
            <person name="Vranes M."/>
            <person name="Ladendorf O."/>
            <person name="Vincon V."/>
            <person name="Fuchs U."/>
            <person name="Sandrock B."/>
            <person name="Meng S."/>
            <person name="Ho E.C."/>
            <person name="Cahill M.J."/>
            <person name="Boyce K.J."/>
            <person name="Klose J."/>
            <person name="Klosterman S.J."/>
            <person name="Deelstra H.J."/>
            <person name="Ortiz-Castellanos L."/>
            <person name="Li W."/>
            <person name="Sanchez-Alonso P."/>
            <person name="Schreier P.H."/>
            <person name="Hauser-Hahn I."/>
            <person name="Vaupel M."/>
            <person name="Koopmann E."/>
            <person name="Friedrich G."/>
            <person name="Voss H."/>
            <person name="Schluter T."/>
            <person name="Margolis J."/>
            <person name="Platt D."/>
            <person name="Swimmer C."/>
            <person name="Gnirke A."/>
            <person name="Chen F."/>
            <person name="Vysotskaia V."/>
            <person name="Mannhaupt G."/>
            <person name="Guldener U."/>
            <person name="Munsterkotter M."/>
            <person name="Haase D."/>
            <person name="Oesterheld M."/>
            <person name="Mewes H.W."/>
            <person name="Mauceli E.W."/>
            <person name="DeCaprio D."/>
            <person name="Wade C.M."/>
            <person name="Butler J."/>
            <person name="Young S."/>
            <person name="Jaffe D.B."/>
            <person name="Calvo S."/>
            <person name="Nusbaum C."/>
            <person name="Galagan J."/>
            <person name="Birren B.W."/>
        </authorList>
    </citation>
    <scope>NUCLEOTIDE SEQUENCE [LARGE SCALE GENOMIC DNA]</scope>
    <source>
        <strain evidence="4">DSM 14603 / FGSC 9021 / UM521</strain>
    </source>
</reference>
<sequence length="171" mass="17854">MSSVFVLVVMVLVLGSVVRASPVLAATAPGCDAIACDTVDSASRASAWAESGQIEARHAGVLERRSDSVSSTRRHINYDESQLVTRASRAAQHLIARSPADVNPAFAPPSNMAHWPAVPSPNAPPASPAGGPNRFADPAHQSSGPHQPASLPEQAATDPAKDFRLFLSAQF</sequence>
<protein>
    <recommendedName>
        <fullName evidence="5">Secreted protein</fullName>
    </recommendedName>
</protein>
<dbReference type="RefSeq" id="XP_011391777.1">
    <property type="nucleotide sequence ID" value="XM_011393475.1"/>
</dbReference>
<dbReference type="KEGG" id="uma:UMAG_12281"/>
<evidence type="ECO:0000313" key="4">
    <source>
        <dbReference type="Proteomes" id="UP000000561"/>
    </source>
</evidence>
<dbReference type="AlphaFoldDB" id="A0A0D1DS56"/>
<accession>A0A0D1DS56</accession>
<dbReference type="VEuPathDB" id="FungiDB:UMAG_12281"/>
<evidence type="ECO:0000256" key="2">
    <source>
        <dbReference type="SAM" id="SignalP"/>
    </source>
</evidence>
<keyword evidence="4" id="KW-1185">Reference proteome</keyword>
<dbReference type="Proteomes" id="UP000000561">
    <property type="component" value="Chromosome 17"/>
</dbReference>
<name>A0A0D1DS56_MYCMD</name>
<evidence type="ECO:0000313" key="3">
    <source>
        <dbReference type="EMBL" id="KIS66716.1"/>
    </source>
</evidence>
<evidence type="ECO:0008006" key="5">
    <source>
        <dbReference type="Google" id="ProtNLM"/>
    </source>
</evidence>
<keyword evidence="2" id="KW-0732">Signal</keyword>
<feature type="signal peptide" evidence="2">
    <location>
        <begin position="1"/>
        <end position="20"/>
    </location>
</feature>
<feature type="compositionally biased region" description="Pro residues" evidence="1">
    <location>
        <begin position="118"/>
        <end position="127"/>
    </location>
</feature>
<dbReference type="GeneID" id="23568027"/>